<dbReference type="OrthoDB" id="664245at2759"/>
<evidence type="ECO:0000313" key="3">
    <source>
        <dbReference type="Proteomes" id="UP000623129"/>
    </source>
</evidence>
<dbReference type="Proteomes" id="UP000623129">
    <property type="component" value="Unassembled WGS sequence"/>
</dbReference>
<dbReference type="EMBL" id="SWLB01000003">
    <property type="protein sequence ID" value="KAF3339917.1"/>
    <property type="molecule type" value="Genomic_DNA"/>
</dbReference>
<evidence type="ECO:0008006" key="4">
    <source>
        <dbReference type="Google" id="ProtNLM"/>
    </source>
</evidence>
<comment type="caution">
    <text evidence="2">The sequence shown here is derived from an EMBL/GenBank/DDBJ whole genome shotgun (WGS) entry which is preliminary data.</text>
</comment>
<sequence length="71" mass="7491">MAMKALPMLCIVFLLVSASLVFPSVEGIRTLEESKAGVTNNPLNPGSVPAVPRGQPYTPGCHKIYCPPSPP</sequence>
<organism evidence="2 3">
    <name type="scientific">Carex littledalei</name>
    <dbReference type="NCBI Taxonomy" id="544730"/>
    <lineage>
        <taxon>Eukaryota</taxon>
        <taxon>Viridiplantae</taxon>
        <taxon>Streptophyta</taxon>
        <taxon>Embryophyta</taxon>
        <taxon>Tracheophyta</taxon>
        <taxon>Spermatophyta</taxon>
        <taxon>Magnoliopsida</taxon>
        <taxon>Liliopsida</taxon>
        <taxon>Poales</taxon>
        <taxon>Cyperaceae</taxon>
        <taxon>Cyperoideae</taxon>
        <taxon>Cariceae</taxon>
        <taxon>Carex</taxon>
        <taxon>Carex subgen. Euthyceras</taxon>
    </lineage>
</organism>
<accession>A0A833REY0</accession>
<feature type="chain" id="PRO_5032722022" description="Transmembrane protein" evidence="1">
    <location>
        <begin position="19"/>
        <end position="71"/>
    </location>
</feature>
<keyword evidence="3" id="KW-1185">Reference proteome</keyword>
<dbReference type="AlphaFoldDB" id="A0A833REY0"/>
<evidence type="ECO:0000256" key="1">
    <source>
        <dbReference type="SAM" id="SignalP"/>
    </source>
</evidence>
<protein>
    <recommendedName>
        <fullName evidence="4">Transmembrane protein</fullName>
    </recommendedName>
</protein>
<gene>
    <name evidence="2" type="ORF">FCM35_KLT15688</name>
</gene>
<reference evidence="2" key="1">
    <citation type="submission" date="2020-01" db="EMBL/GenBank/DDBJ databases">
        <title>Genome sequence of Kobresia littledalei, the first chromosome-level genome in the family Cyperaceae.</title>
        <authorList>
            <person name="Qu G."/>
        </authorList>
    </citation>
    <scope>NUCLEOTIDE SEQUENCE</scope>
    <source>
        <strain evidence="2">C.B.Clarke</strain>
        <tissue evidence="2">Leaf</tissue>
    </source>
</reference>
<evidence type="ECO:0000313" key="2">
    <source>
        <dbReference type="EMBL" id="KAF3339917.1"/>
    </source>
</evidence>
<proteinExistence type="predicted"/>
<feature type="signal peptide" evidence="1">
    <location>
        <begin position="1"/>
        <end position="18"/>
    </location>
</feature>
<name>A0A833REY0_9POAL</name>
<keyword evidence="1" id="KW-0732">Signal</keyword>